<evidence type="ECO:0000313" key="2">
    <source>
        <dbReference type="EMBL" id="KAK3056354.1"/>
    </source>
</evidence>
<dbReference type="PANTHER" id="PTHR47585">
    <property type="match status" value="1"/>
</dbReference>
<dbReference type="PANTHER" id="PTHR47585:SF2">
    <property type="entry name" value="DUF1446 DOMAIN PROTEIN (AFU_ORTHOLOGUE AFUA_6G11420)"/>
    <property type="match status" value="1"/>
</dbReference>
<dbReference type="InterPro" id="IPR010839">
    <property type="entry name" value="AtuA_N"/>
</dbReference>
<feature type="domain" description="Acyclic terpene utilisation N-terminal" evidence="1">
    <location>
        <begin position="2"/>
        <end position="101"/>
    </location>
</feature>
<sequence length="102" mass="11096">MEKGKDGLVIPATVASQLLYEIQGPLYYNSDVTASIEDMHLKIVGKNAVHVSGAKGLPPPPTTKVGITAKGGWQAEFHFYLIGLDIEEKAKMIERQTRAQMG</sequence>
<dbReference type="AlphaFoldDB" id="A0AAJ0GF79"/>
<comment type="caution">
    <text evidence="2">The sequence shown here is derived from an EMBL/GenBank/DDBJ whole genome shotgun (WGS) entry which is preliminary data.</text>
</comment>
<name>A0AAJ0GF79_9PEZI</name>
<organism evidence="2 3">
    <name type="scientific">Extremus antarcticus</name>
    <dbReference type="NCBI Taxonomy" id="702011"/>
    <lineage>
        <taxon>Eukaryota</taxon>
        <taxon>Fungi</taxon>
        <taxon>Dikarya</taxon>
        <taxon>Ascomycota</taxon>
        <taxon>Pezizomycotina</taxon>
        <taxon>Dothideomycetes</taxon>
        <taxon>Dothideomycetidae</taxon>
        <taxon>Mycosphaerellales</taxon>
        <taxon>Extremaceae</taxon>
        <taxon>Extremus</taxon>
    </lineage>
</organism>
<keyword evidence="3" id="KW-1185">Reference proteome</keyword>
<dbReference type="EMBL" id="JAWDJX010000006">
    <property type="protein sequence ID" value="KAK3056354.1"/>
    <property type="molecule type" value="Genomic_DNA"/>
</dbReference>
<dbReference type="Proteomes" id="UP001271007">
    <property type="component" value="Unassembled WGS sequence"/>
</dbReference>
<dbReference type="Pfam" id="PF07287">
    <property type="entry name" value="AtuA"/>
    <property type="match status" value="1"/>
</dbReference>
<gene>
    <name evidence="2" type="ORF">LTR09_002861</name>
</gene>
<evidence type="ECO:0000313" key="3">
    <source>
        <dbReference type="Proteomes" id="UP001271007"/>
    </source>
</evidence>
<accession>A0AAJ0GF79</accession>
<proteinExistence type="predicted"/>
<evidence type="ECO:0000259" key="1">
    <source>
        <dbReference type="Pfam" id="PF07287"/>
    </source>
</evidence>
<protein>
    <recommendedName>
        <fullName evidence="1">Acyclic terpene utilisation N-terminal domain-containing protein</fullName>
    </recommendedName>
</protein>
<reference evidence="2" key="1">
    <citation type="submission" date="2023-04" db="EMBL/GenBank/DDBJ databases">
        <title>Black Yeasts Isolated from many extreme environments.</title>
        <authorList>
            <person name="Coleine C."/>
            <person name="Stajich J.E."/>
            <person name="Selbmann L."/>
        </authorList>
    </citation>
    <scope>NUCLEOTIDE SEQUENCE</scope>
    <source>
        <strain evidence="2">CCFEE 5312</strain>
    </source>
</reference>